<dbReference type="OrthoDB" id="2326107at2"/>
<keyword evidence="1" id="KW-0175">Coiled coil</keyword>
<evidence type="ECO:0000313" key="3">
    <source>
        <dbReference type="Proteomes" id="UP000051886"/>
    </source>
</evidence>
<dbReference type="AlphaFoldDB" id="A0A0R2L8Z4"/>
<feature type="coiled-coil region" evidence="1">
    <location>
        <begin position="1"/>
        <end position="35"/>
    </location>
</feature>
<organism evidence="2 3">
    <name type="scientific">Ligilactobacillus pobuzihii</name>
    <dbReference type="NCBI Taxonomy" id="449659"/>
    <lineage>
        <taxon>Bacteria</taxon>
        <taxon>Bacillati</taxon>
        <taxon>Bacillota</taxon>
        <taxon>Bacilli</taxon>
        <taxon>Lactobacillales</taxon>
        <taxon>Lactobacillaceae</taxon>
        <taxon>Ligilactobacillus</taxon>
    </lineage>
</organism>
<keyword evidence="3" id="KW-1185">Reference proteome</keyword>
<accession>A0A0R2L8Z4</accession>
<reference evidence="2 3" key="1">
    <citation type="journal article" date="2015" name="Genome Announc.">
        <title>Expanding the biotechnology potential of lactobacilli through comparative genomics of 213 strains and associated genera.</title>
        <authorList>
            <person name="Sun Z."/>
            <person name="Harris H.M."/>
            <person name="McCann A."/>
            <person name="Guo C."/>
            <person name="Argimon S."/>
            <person name="Zhang W."/>
            <person name="Yang X."/>
            <person name="Jeffery I.B."/>
            <person name="Cooney J.C."/>
            <person name="Kagawa T.F."/>
            <person name="Liu W."/>
            <person name="Song Y."/>
            <person name="Salvetti E."/>
            <person name="Wrobel A."/>
            <person name="Rasinkangas P."/>
            <person name="Parkhill J."/>
            <person name="Rea M.C."/>
            <person name="O'Sullivan O."/>
            <person name="Ritari J."/>
            <person name="Douillard F.P."/>
            <person name="Paul Ross R."/>
            <person name="Yang R."/>
            <person name="Briner A.E."/>
            <person name="Felis G.E."/>
            <person name="de Vos W.M."/>
            <person name="Barrangou R."/>
            <person name="Klaenhammer T.R."/>
            <person name="Caufield P.W."/>
            <person name="Cui Y."/>
            <person name="Zhang H."/>
            <person name="O'Toole P.W."/>
        </authorList>
    </citation>
    <scope>NUCLEOTIDE SEQUENCE [LARGE SCALE GENOMIC DNA]</scope>
    <source>
        <strain evidence="2 3">NBRC 103219</strain>
    </source>
</reference>
<sequence>MSNAIQNINNMEKELNSVQNKLASLTNSLKFEQRTLTAPLQKIVDDLDSMLDLKYDALLLKQGDYSTAINDLTFTDQFLDLVISHLMHIQKNKKVKLTRKQDDDISNINQHLMHIQDSLMIVLNSFSTDNEK</sequence>
<dbReference type="RefSeq" id="WP_017867784.1">
    <property type="nucleotide sequence ID" value="NZ_BJYB01000006.1"/>
</dbReference>
<proteinExistence type="predicted"/>
<dbReference type="EMBL" id="JQCN01000069">
    <property type="protein sequence ID" value="KRN95852.1"/>
    <property type="molecule type" value="Genomic_DNA"/>
</dbReference>
<comment type="caution">
    <text evidence="2">The sequence shown here is derived from an EMBL/GenBank/DDBJ whole genome shotgun (WGS) entry which is preliminary data.</text>
</comment>
<dbReference type="Proteomes" id="UP000051886">
    <property type="component" value="Unassembled WGS sequence"/>
</dbReference>
<protein>
    <submittedName>
        <fullName evidence="2">Uncharacterized protein</fullName>
    </submittedName>
</protein>
<gene>
    <name evidence="2" type="ORF">IV66_GL000874</name>
</gene>
<dbReference type="PATRIC" id="fig|449659.4.peg.880"/>
<evidence type="ECO:0000256" key="1">
    <source>
        <dbReference type="SAM" id="Coils"/>
    </source>
</evidence>
<evidence type="ECO:0000313" key="2">
    <source>
        <dbReference type="EMBL" id="KRN95852.1"/>
    </source>
</evidence>
<name>A0A0R2L8Z4_9LACO</name>